<dbReference type="GO" id="GO:0016491">
    <property type="term" value="F:oxidoreductase activity"/>
    <property type="evidence" value="ECO:0007669"/>
    <property type="project" value="InterPro"/>
</dbReference>
<accession>A0A1F6VAJ7</accession>
<gene>
    <name evidence="2" type="ORF">A2W18_11620</name>
</gene>
<dbReference type="GO" id="GO:0016209">
    <property type="term" value="F:antioxidant activity"/>
    <property type="evidence" value="ECO:0007669"/>
    <property type="project" value="InterPro"/>
</dbReference>
<dbReference type="Proteomes" id="UP000179076">
    <property type="component" value="Unassembled WGS sequence"/>
</dbReference>
<comment type="caution">
    <text evidence="2">The sequence shown here is derived from an EMBL/GenBank/DDBJ whole genome shotgun (WGS) entry which is preliminary data.</text>
</comment>
<dbReference type="InterPro" id="IPR000866">
    <property type="entry name" value="AhpC/TSA"/>
</dbReference>
<evidence type="ECO:0000313" key="2">
    <source>
        <dbReference type="EMBL" id="OGI66671.1"/>
    </source>
</evidence>
<evidence type="ECO:0000313" key="3">
    <source>
        <dbReference type="Proteomes" id="UP000179076"/>
    </source>
</evidence>
<feature type="domain" description="Thioredoxin" evidence="1">
    <location>
        <begin position="9"/>
        <end position="160"/>
    </location>
</feature>
<dbReference type="CDD" id="cd02969">
    <property type="entry name" value="PRX_like1"/>
    <property type="match status" value="1"/>
</dbReference>
<dbReference type="PANTHER" id="PTHR43640:SF1">
    <property type="entry name" value="THIOREDOXIN-DEPENDENT PEROXIREDOXIN"/>
    <property type="match status" value="1"/>
</dbReference>
<dbReference type="SUPFAM" id="SSF52833">
    <property type="entry name" value="Thioredoxin-like"/>
    <property type="match status" value="1"/>
</dbReference>
<dbReference type="InterPro" id="IPR013766">
    <property type="entry name" value="Thioredoxin_domain"/>
</dbReference>
<dbReference type="Gene3D" id="3.40.30.10">
    <property type="entry name" value="Glutaredoxin"/>
    <property type="match status" value="1"/>
</dbReference>
<dbReference type="Pfam" id="PF00578">
    <property type="entry name" value="AhpC-TSA"/>
    <property type="match status" value="1"/>
</dbReference>
<protein>
    <submittedName>
        <fullName evidence="2">Alkyl hydroperoxide reductase</fullName>
    </submittedName>
</protein>
<dbReference type="AlphaFoldDB" id="A0A1F6VAJ7"/>
<proteinExistence type="predicted"/>
<dbReference type="InterPro" id="IPR036249">
    <property type="entry name" value="Thioredoxin-like_sf"/>
</dbReference>
<evidence type="ECO:0000259" key="1">
    <source>
        <dbReference type="PROSITE" id="PS51352"/>
    </source>
</evidence>
<dbReference type="PROSITE" id="PS51352">
    <property type="entry name" value="THIOREDOXIN_2"/>
    <property type="match status" value="1"/>
</dbReference>
<organism evidence="2 3">
    <name type="scientific">Candidatus Muproteobacteria bacterium RBG_16_60_9</name>
    <dbReference type="NCBI Taxonomy" id="1817755"/>
    <lineage>
        <taxon>Bacteria</taxon>
        <taxon>Pseudomonadati</taxon>
        <taxon>Pseudomonadota</taxon>
        <taxon>Candidatus Muproteobacteria</taxon>
    </lineage>
</organism>
<dbReference type="PANTHER" id="PTHR43640">
    <property type="entry name" value="OS07G0260300 PROTEIN"/>
    <property type="match status" value="1"/>
</dbReference>
<name>A0A1F6VAJ7_9PROT</name>
<sequence length="190" mass="21059">MVLTETSAAALGATAPAFSLRGVDEKTWTLATARGKNGLLVMFICNHCPYVKAVREKMIRDARDLGAHDVGVIAINANDPRDYPEDSFANMQRIAREFAYPFPYVVDETQAVAKSYGAVCTPEFFGYDKDLKLRYHGRLDAAGRSNDPNVRRDLFDAMTQIARTGQGPAEQIPSVGCSIKWAKRSTREHE</sequence>
<reference evidence="2 3" key="1">
    <citation type="journal article" date="2016" name="Nat. Commun.">
        <title>Thousands of microbial genomes shed light on interconnected biogeochemical processes in an aquifer system.</title>
        <authorList>
            <person name="Anantharaman K."/>
            <person name="Brown C.T."/>
            <person name="Hug L.A."/>
            <person name="Sharon I."/>
            <person name="Castelle C.J."/>
            <person name="Probst A.J."/>
            <person name="Thomas B.C."/>
            <person name="Singh A."/>
            <person name="Wilkins M.J."/>
            <person name="Karaoz U."/>
            <person name="Brodie E.L."/>
            <person name="Williams K.H."/>
            <person name="Hubbard S.S."/>
            <person name="Banfield J.F."/>
        </authorList>
    </citation>
    <scope>NUCLEOTIDE SEQUENCE [LARGE SCALE GENOMIC DNA]</scope>
</reference>
<dbReference type="EMBL" id="MFSP01000081">
    <property type="protein sequence ID" value="OGI66671.1"/>
    <property type="molecule type" value="Genomic_DNA"/>
</dbReference>
<dbReference type="InterPro" id="IPR047262">
    <property type="entry name" value="PRX-like1"/>
</dbReference>